<reference evidence="1 2" key="1">
    <citation type="journal article" date="2005" name="Int. J. Syst. Evol. Microbiol.">
        <title>Bacillus litoralis sp. nov., isolated from a tidal flat of the Yellow Sea in Korea.</title>
        <authorList>
            <person name="Yoon J.H."/>
            <person name="Oh T.K."/>
        </authorList>
    </citation>
    <scope>NUCLEOTIDE SEQUENCE [LARGE SCALE GENOMIC DNA]</scope>
    <source>
        <strain evidence="1 2">SW-211</strain>
    </source>
</reference>
<dbReference type="Proteomes" id="UP000321363">
    <property type="component" value="Unassembled WGS sequence"/>
</dbReference>
<dbReference type="RefSeq" id="WP_146950125.1">
    <property type="nucleotide sequence ID" value="NZ_VOQF01000013.1"/>
</dbReference>
<comment type="caution">
    <text evidence="1">The sequence shown here is derived from an EMBL/GenBank/DDBJ whole genome shotgun (WGS) entry which is preliminary data.</text>
</comment>
<dbReference type="OrthoDB" id="2620614at2"/>
<proteinExistence type="predicted"/>
<accession>A0A5C6VMP7</accession>
<dbReference type="Pfam" id="PF13143">
    <property type="entry name" value="DUF3986"/>
    <property type="match status" value="1"/>
</dbReference>
<evidence type="ECO:0000313" key="1">
    <source>
        <dbReference type="EMBL" id="TXC86034.1"/>
    </source>
</evidence>
<dbReference type="InterPro" id="IPR025047">
    <property type="entry name" value="DUF3986"/>
</dbReference>
<gene>
    <name evidence="1" type="ORF">FS935_18460</name>
</gene>
<dbReference type="EMBL" id="VOQF01000013">
    <property type="protein sequence ID" value="TXC86034.1"/>
    <property type="molecule type" value="Genomic_DNA"/>
</dbReference>
<evidence type="ECO:0000313" key="2">
    <source>
        <dbReference type="Proteomes" id="UP000321363"/>
    </source>
</evidence>
<keyword evidence="2" id="KW-1185">Reference proteome</keyword>
<dbReference type="AlphaFoldDB" id="A0A5C6VMP7"/>
<name>A0A5C6VMP7_9BACI</name>
<sequence length="91" mass="11198">MRVKYDPRYHVHIGYYEDDHDFESIAYKVQDQDVWDIFFDFTYYNLHNHSVNQGEYIENLGMKILSVQYIDLDYDEAARLFQKWLRHEGII</sequence>
<protein>
    <submittedName>
        <fullName evidence="1">DUF3986 family protein</fullName>
    </submittedName>
</protein>
<organism evidence="1 2">
    <name type="scientific">Metabacillus litoralis</name>
    <dbReference type="NCBI Taxonomy" id="152268"/>
    <lineage>
        <taxon>Bacteria</taxon>
        <taxon>Bacillati</taxon>
        <taxon>Bacillota</taxon>
        <taxon>Bacilli</taxon>
        <taxon>Bacillales</taxon>
        <taxon>Bacillaceae</taxon>
        <taxon>Metabacillus</taxon>
    </lineage>
</organism>